<evidence type="ECO:0000313" key="2">
    <source>
        <dbReference type="Proteomes" id="UP000019149"/>
    </source>
</evidence>
<dbReference type="Proteomes" id="UP000019149">
    <property type="component" value="Unassembled WGS sequence"/>
</dbReference>
<dbReference type="RefSeq" id="XP_024348737.1">
    <property type="nucleotide sequence ID" value="XM_024496881.1"/>
</dbReference>
<proteinExistence type="predicted"/>
<accession>W6UAI4</accession>
<protein>
    <recommendedName>
        <fullName evidence="3">SET domain-containing protein</fullName>
    </recommendedName>
</protein>
<evidence type="ECO:0000313" key="1">
    <source>
        <dbReference type="EMBL" id="EUB57541.1"/>
    </source>
</evidence>
<dbReference type="CTD" id="36343347"/>
<dbReference type="KEGG" id="egl:EGR_07632"/>
<sequence length="257" mass="28013">MCLLRFQPAVPSLFGEEAIIQVTPFSPASLYRNCLAATVATPTSIPFNVPVSVAAVASNYHPDNRILLRYTSTPLRRPIYKCISSLLSSCLLHKLPRSTSCLRLQCNSESAKFARVWAHGLCGVLDGELYINPSEAGRMCGNQASAVGHVYMSAFREFAGEAVEVVFEMVVDSVGNGIDALPPTSLINHACDPNLTVIPVRVDSLVRVRRCPTTTVSGVAVERRVCVAARHVVDSFQTMIKTGDVRLRFCVLIFKEA</sequence>
<keyword evidence="2" id="KW-1185">Reference proteome</keyword>
<dbReference type="EMBL" id="APAU02000082">
    <property type="protein sequence ID" value="EUB57541.1"/>
    <property type="molecule type" value="Genomic_DNA"/>
</dbReference>
<gene>
    <name evidence="1" type="ORF">EGR_07632</name>
</gene>
<dbReference type="SUPFAM" id="SSF82199">
    <property type="entry name" value="SET domain"/>
    <property type="match status" value="1"/>
</dbReference>
<dbReference type="STRING" id="6210.W6UAI4"/>
<name>W6UAI4_ECHGR</name>
<organism evidence="1 2">
    <name type="scientific">Echinococcus granulosus</name>
    <name type="common">Hydatid tapeworm</name>
    <dbReference type="NCBI Taxonomy" id="6210"/>
    <lineage>
        <taxon>Eukaryota</taxon>
        <taxon>Metazoa</taxon>
        <taxon>Spiralia</taxon>
        <taxon>Lophotrochozoa</taxon>
        <taxon>Platyhelminthes</taxon>
        <taxon>Cestoda</taxon>
        <taxon>Eucestoda</taxon>
        <taxon>Cyclophyllidea</taxon>
        <taxon>Taeniidae</taxon>
        <taxon>Echinococcus</taxon>
        <taxon>Echinococcus granulosus group</taxon>
    </lineage>
</organism>
<comment type="caution">
    <text evidence="1">The sequence shown here is derived from an EMBL/GenBank/DDBJ whole genome shotgun (WGS) entry which is preliminary data.</text>
</comment>
<evidence type="ECO:0008006" key="3">
    <source>
        <dbReference type="Google" id="ProtNLM"/>
    </source>
</evidence>
<dbReference type="OrthoDB" id="616263at2759"/>
<reference evidence="1 2" key="1">
    <citation type="journal article" date="2013" name="Nat. Genet.">
        <title>The genome of the hydatid tapeworm Echinococcus granulosus.</title>
        <authorList>
            <person name="Zheng H."/>
            <person name="Zhang W."/>
            <person name="Zhang L."/>
            <person name="Zhang Z."/>
            <person name="Li J."/>
            <person name="Lu G."/>
            <person name="Zhu Y."/>
            <person name="Wang Y."/>
            <person name="Huang Y."/>
            <person name="Liu J."/>
            <person name="Kang H."/>
            <person name="Chen J."/>
            <person name="Wang L."/>
            <person name="Chen A."/>
            <person name="Yu S."/>
            <person name="Gao Z."/>
            <person name="Jin L."/>
            <person name="Gu W."/>
            <person name="Wang Z."/>
            <person name="Zhao L."/>
            <person name="Shi B."/>
            <person name="Wen H."/>
            <person name="Lin R."/>
            <person name="Jones M.K."/>
            <person name="Brejova B."/>
            <person name="Vinar T."/>
            <person name="Zhao G."/>
            <person name="McManus D.P."/>
            <person name="Chen Z."/>
            <person name="Zhou Y."/>
            <person name="Wang S."/>
        </authorList>
    </citation>
    <scope>NUCLEOTIDE SEQUENCE [LARGE SCALE GENOMIC DNA]</scope>
</reference>
<dbReference type="GeneID" id="36343347"/>
<dbReference type="InterPro" id="IPR046341">
    <property type="entry name" value="SET_dom_sf"/>
</dbReference>
<dbReference type="AlphaFoldDB" id="W6UAI4"/>